<sequence length="126" mass="14016">MNITLLKSKIHRASVTEARLDYVGSISIDEKLLQASGILEYEKVQVVNVNNGARFETYTIATQEEGVVCLNGAVARLAEVGDKVIIMSYADFNEEEVKTFKPKVVFVDENNTATKITNYEKHGAIF</sequence>
<evidence type="ECO:0000256" key="7">
    <source>
        <dbReference type="ARBA" id="ARBA00023270"/>
    </source>
</evidence>
<accession>A0A5T0F537</accession>
<evidence type="ECO:0000256" key="9">
    <source>
        <dbReference type="HAMAP-Rule" id="MF_00446"/>
    </source>
</evidence>
<dbReference type="EMBL" id="AACAVU010000049">
    <property type="protein sequence ID" value="EAJ8025566.1"/>
    <property type="molecule type" value="Genomic_DNA"/>
</dbReference>
<keyword evidence="3 9" id="KW-0210">Decarboxylase</keyword>
<evidence type="ECO:0000256" key="10">
    <source>
        <dbReference type="PIRSR" id="PIRSR006246-1"/>
    </source>
</evidence>
<gene>
    <name evidence="9" type="primary">panD</name>
    <name evidence="13" type="ORF">BGG17_05290</name>
    <name evidence="14" type="ORF">BGG17_09610</name>
</gene>
<dbReference type="SUPFAM" id="SSF50692">
    <property type="entry name" value="ADC-like"/>
    <property type="match status" value="1"/>
</dbReference>
<comment type="cofactor">
    <cofactor evidence="9 10">
        <name>pyruvate</name>
        <dbReference type="ChEBI" id="CHEBI:15361"/>
    </cofactor>
    <text evidence="9 10">Binds 1 pyruvoyl group covalently per subunit.</text>
</comment>
<comment type="PTM">
    <text evidence="9 11">Is synthesized initially as an inactive proenzyme, which is activated by self-cleavage at a specific serine bond to produce a beta-subunit with a hydroxyl group at its C-terminus and an alpha-subunit with a pyruvoyl group at its N-terminus.</text>
</comment>
<dbReference type="PANTHER" id="PTHR21012">
    <property type="entry name" value="ASPARTATE 1-DECARBOXYLASE"/>
    <property type="match status" value="1"/>
</dbReference>
<dbReference type="Gene3D" id="2.40.40.20">
    <property type="match status" value="1"/>
</dbReference>
<dbReference type="GO" id="GO:0004068">
    <property type="term" value="F:aspartate 1-decarboxylase activity"/>
    <property type="evidence" value="ECO:0007669"/>
    <property type="project" value="UniProtKB-UniRule"/>
</dbReference>
<dbReference type="Pfam" id="PF02261">
    <property type="entry name" value="Asp_decarbox"/>
    <property type="match status" value="1"/>
</dbReference>
<dbReference type="PANTHER" id="PTHR21012:SF0">
    <property type="entry name" value="ASPARTATE 1-DECARBOXYLASE"/>
    <property type="match status" value="1"/>
</dbReference>
<comment type="catalytic activity">
    <reaction evidence="9">
        <text>L-aspartate + H(+) = beta-alanine + CO2</text>
        <dbReference type="Rhea" id="RHEA:19497"/>
        <dbReference type="ChEBI" id="CHEBI:15378"/>
        <dbReference type="ChEBI" id="CHEBI:16526"/>
        <dbReference type="ChEBI" id="CHEBI:29991"/>
        <dbReference type="ChEBI" id="CHEBI:57966"/>
        <dbReference type="EC" id="4.1.1.11"/>
    </reaction>
</comment>
<dbReference type="InterPro" id="IPR003190">
    <property type="entry name" value="Asp_decarbox"/>
</dbReference>
<dbReference type="UniPathway" id="UPA00028">
    <property type="reaction ID" value="UER00002"/>
</dbReference>
<comment type="caution">
    <text evidence="13">The sequence shown here is derived from an EMBL/GenBank/DDBJ whole genome shotgun (WGS) entry which is preliminary data.</text>
</comment>
<dbReference type="GO" id="GO:0015940">
    <property type="term" value="P:pantothenate biosynthetic process"/>
    <property type="evidence" value="ECO:0007669"/>
    <property type="project" value="UniProtKB-UniRule"/>
</dbReference>
<keyword evidence="1 9" id="KW-0963">Cytoplasm</keyword>
<dbReference type="EMBL" id="AACAVU010000006">
    <property type="protein sequence ID" value="EAJ8024764.1"/>
    <property type="molecule type" value="Genomic_DNA"/>
</dbReference>
<protein>
    <recommendedName>
        <fullName evidence="9">Aspartate 1-decarboxylase</fullName>
        <ecNumber evidence="9">4.1.1.11</ecNumber>
    </recommendedName>
    <alternativeName>
        <fullName evidence="9">Aspartate alpha-decarboxylase</fullName>
    </alternativeName>
    <component>
        <recommendedName>
            <fullName evidence="9">Aspartate 1-decarboxylase beta chain</fullName>
        </recommendedName>
    </component>
    <component>
        <recommendedName>
            <fullName evidence="9">Aspartate 1-decarboxylase alpha chain</fullName>
        </recommendedName>
    </component>
</protein>
<evidence type="ECO:0000313" key="14">
    <source>
        <dbReference type="EMBL" id="EAJ8025566.1"/>
    </source>
</evidence>
<keyword evidence="7 9" id="KW-0704">Schiff base</keyword>
<keyword evidence="5 9" id="KW-0865">Zymogen</keyword>
<feature type="binding site" evidence="9">
    <location>
        <position position="57"/>
    </location>
    <ligand>
        <name>substrate</name>
    </ligand>
</feature>
<dbReference type="PIRSF" id="PIRSF006246">
    <property type="entry name" value="Asp_decarbox"/>
    <property type="match status" value="1"/>
</dbReference>
<evidence type="ECO:0000256" key="2">
    <source>
        <dbReference type="ARBA" id="ARBA00022655"/>
    </source>
</evidence>
<proteinExistence type="inferred from homology"/>
<comment type="similarity">
    <text evidence="9">Belongs to the PanD family.</text>
</comment>
<dbReference type="EC" id="4.1.1.11" evidence="9"/>
<keyword evidence="2 9" id="KW-0566">Pantothenate biosynthesis</keyword>
<keyword evidence="4 9" id="KW-0068">Autocatalytic cleavage</keyword>
<feature type="chain" id="PRO_5034009913" description="Aspartate 1-decarboxylase beta chain" evidence="9 12">
    <location>
        <begin position="1"/>
        <end position="24"/>
    </location>
</feature>
<feature type="modified residue" description="Pyruvic acid (Ser)" evidence="9 11">
    <location>
        <position position="25"/>
    </location>
</feature>
<comment type="subunit">
    <text evidence="9">Heterooctamer of four alpha and four beta subunits.</text>
</comment>
<evidence type="ECO:0000256" key="6">
    <source>
        <dbReference type="ARBA" id="ARBA00023239"/>
    </source>
</evidence>
<name>A0A5T0F537_CAMJU</name>
<evidence type="ECO:0000256" key="11">
    <source>
        <dbReference type="PIRSR" id="PIRSR006246-3"/>
    </source>
</evidence>
<evidence type="ECO:0000256" key="3">
    <source>
        <dbReference type="ARBA" id="ARBA00022793"/>
    </source>
</evidence>
<dbReference type="AlphaFoldDB" id="A0A5T0F537"/>
<comment type="pathway">
    <text evidence="9">Cofactor biosynthesis; (R)-pantothenate biosynthesis; beta-alanine from L-aspartate: step 1/1.</text>
</comment>
<dbReference type="GO" id="GO:0006523">
    <property type="term" value="P:alanine biosynthetic process"/>
    <property type="evidence" value="ECO:0007669"/>
    <property type="project" value="InterPro"/>
</dbReference>
<dbReference type="GO" id="GO:0005829">
    <property type="term" value="C:cytosol"/>
    <property type="evidence" value="ECO:0007669"/>
    <property type="project" value="TreeGrafter"/>
</dbReference>
<feature type="active site" description="Schiff-base intermediate with substrate; via pyruvic acid" evidence="9 10">
    <location>
        <position position="25"/>
    </location>
</feature>
<organism evidence="13">
    <name type="scientific">Campylobacter jejuni</name>
    <dbReference type="NCBI Taxonomy" id="197"/>
    <lineage>
        <taxon>Bacteria</taxon>
        <taxon>Pseudomonadati</taxon>
        <taxon>Campylobacterota</taxon>
        <taxon>Epsilonproteobacteria</taxon>
        <taxon>Campylobacterales</taxon>
        <taxon>Campylobacteraceae</taxon>
        <taxon>Campylobacter</taxon>
    </lineage>
</organism>
<feature type="active site" description="Proton donor" evidence="9 10">
    <location>
        <position position="58"/>
    </location>
</feature>
<evidence type="ECO:0000256" key="4">
    <source>
        <dbReference type="ARBA" id="ARBA00022813"/>
    </source>
</evidence>
<keyword evidence="8 9" id="KW-0670">Pyruvate</keyword>
<reference evidence="13" key="1">
    <citation type="submission" date="2018-05" db="EMBL/GenBank/DDBJ databases">
        <authorList>
            <consortium name="PulseNet: The National Subtyping Network for Foodborne Disease Surveillance"/>
            <person name="Tarr C.L."/>
            <person name="Trees E."/>
            <person name="Katz L.S."/>
            <person name="Carleton-Romer H.A."/>
            <person name="Stroika S."/>
            <person name="Kucerova Z."/>
            <person name="Roache K.F."/>
            <person name="Sabol A.L."/>
            <person name="Besser J."/>
            <person name="Gerner-Smidt P."/>
        </authorList>
    </citation>
    <scope>NUCLEOTIDE SEQUENCE</scope>
    <source>
        <strain evidence="13">PNUSAC000766</strain>
    </source>
</reference>
<evidence type="ECO:0000313" key="13">
    <source>
        <dbReference type="EMBL" id="EAJ8024764.1"/>
    </source>
</evidence>
<dbReference type="CDD" id="cd06919">
    <property type="entry name" value="Asp_decarbox"/>
    <property type="match status" value="1"/>
</dbReference>
<keyword evidence="6 9" id="KW-0456">Lyase</keyword>
<evidence type="ECO:0000256" key="8">
    <source>
        <dbReference type="ARBA" id="ARBA00023317"/>
    </source>
</evidence>
<feature type="chain" id="PRO_5034009912" description="Aspartate 1-decarboxylase alpha chain" evidence="9 12">
    <location>
        <begin position="25"/>
        <end position="126"/>
    </location>
</feature>
<dbReference type="HAMAP" id="MF_00446">
    <property type="entry name" value="PanD"/>
    <property type="match status" value="1"/>
</dbReference>
<dbReference type="InterPro" id="IPR009010">
    <property type="entry name" value="Asp_de-COase-like_dom_sf"/>
</dbReference>
<evidence type="ECO:0000256" key="1">
    <source>
        <dbReference type="ARBA" id="ARBA00022490"/>
    </source>
</evidence>
<evidence type="ECO:0000256" key="12">
    <source>
        <dbReference type="PIRSR" id="PIRSR006246-5"/>
    </source>
</evidence>
<comment type="subcellular location">
    <subcellularLocation>
        <location evidence="9">Cytoplasm</location>
    </subcellularLocation>
</comment>
<evidence type="ECO:0000256" key="5">
    <source>
        <dbReference type="ARBA" id="ARBA00023145"/>
    </source>
</evidence>
<dbReference type="NCBIfam" id="TIGR00223">
    <property type="entry name" value="panD"/>
    <property type="match status" value="1"/>
</dbReference>
<comment type="caution">
    <text evidence="9">Lacks conserved residue(s) required for the propagation of feature annotation.</text>
</comment>
<comment type="function">
    <text evidence="9">Catalyzes the pyruvoyl-dependent decarboxylation of aspartate to produce beta-alanine.</text>
</comment>